<evidence type="ECO:0000256" key="6">
    <source>
        <dbReference type="ARBA" id="ARBA00022741"/>
    </source>
</evidence>
<keyword evidence="5 12" id="KW-0545">Nucleotide biosynthesis</keyword>
<evidence type="ECO:0000256" key="2">
    <source>
        <dbReference type="ARBA" id="ARBA00012980"/>
    </source>
</evidence>
<feature type="binding site" evidence="12">
    <location>
        <begin position="11"/>
        <end position="18"/>
    </location>
    <ligand>
        <name>ATP</name>
        <dbReference type="ChEBI" id="CHEBI:30616"/>
    </ligand>
</feature>
<accession>A0A7C4AJV5</accession>
<dbReference type="GO" id="GO:0005829">
    <property type="term" value="C:cytosol"/>
    <property type="evidence" value="ECO:0007669"/>
    <property type="project" value="TreeGrafter"/>
</dbReference>
<sequence>MSKGIFITFEGIEGSGKTTQANLLSERLKKEGYKVLLTYEPGDTEIGRKIRDILLDSKVKINPLVELFLYLADRVQHIEEKIKPHIDAGFIVICDRFTDSTVAYQGYGRGISIELIKKLNKILFDDFLPDLTILLDLPVQHGLQRNQKIKKMDRFEMEDIDFHNKVRQGYLEIAGTEPQRFIILDATESFQEIAEKIYRKVKSTFNLL</sequence>
<dbReference type="InterPro" id="IPR039430">
    <property type="entry name" value="Thymidylate_kin-like_dom"/>
</dbReference>
<keyword evidence="8 12" id="KW-0067">ATP-binding</keyword>
<evidence type="ECO:0000259" key="13">
    <source>
        <dbReference type="Pfam" id="PF02223"/>
    </source>
</evidence>
<protein>
    <recommendedName>
        <fullName evidence="3 12">Thymidylate kinase</fullName>
        <ecNumber evidence="2 12">2.7.4.9</ecNumber>
    </recommendedName>
    <alternativeName>
        <fullName evidence="9 12">dTMP kinase</fullName>
    </alternativeName>
</protein>
<dbReference type="PANTHER" id="PTHR10344:SF4">
    <property type="entry name" value="UMP-CMP KINASE 2, MITOCHONDRIAL"/>
    <property type="match status" value="1"/>
</dbReference>
<dbReference type="GO" id="GO:0006233">
    <property type="term" value="P:dTDP biosynthetic process"/>
    <property type="evidence" value="ECO:0007669"/>
    <property type="project" value="InterPro"/>
</dbReference>
<comment type="function">
    <text evidence="11 12">Phosphorylation of dTMP to form dTDP in both de novo and salvage pathways of dTTP synthesis.</text>
</comment>
<dbReference type="PROSITE" id="PS01331">
    <property type="entry name" value="THYMIDYLATE_KINASE"/>
    <property type="match status" value="1"/>
</dbReference>
<dbReference type="InterPro" id="IPR018095">
    <property type="entry name" value="Thymidylate_kin_CS"/>
</dbReference>
<dbReference type="NCBIfam" id="TIGR00041">
    <property type="entry name" value="DTMP_kinase"/>
    <property type="match status" value="1"/>
</dbReference>
<dbReference type="PANTHER" id="PTHR10344">
    <property type="entry name" value="THYMIDYLATE KINASE"/>
    <property type="match status" value="1"/>
</dbReference>
<dbReference type="EC" id="2.7.4.9" evidence="2 12"/>
<evidence type="ECO:0000256" key="10">
    <source>
        <dbReference type="ARBA" id="ARBA00048743"/>
    </source>
</evidence>
<comment type="caution">
    <text evidence="14">The sequence shown here is derived from an EMBL/GenBank/DDBJ whole genome shotgun (WGS) entry which is preliminary data.</text>
</comment>
<evidence type="ECO:0000313" key="14">
    <source>
        <dbReference type="EMBL" id="HGG99881.1"/>
    </source>
</evidence>
<reference evidence="14" key="1">
    <citation type="journal article" date="2020" name="mSystems">
        <title>Genome- and Community-Level Interaction Insights into Carbon Utilization and Element Cycling Functions of Hydrothermarchaeota in Hydrothermal Sediment.</title>
        <authorList>
            <person name="Zhou Z."/>
            <person name="Liu Y."/>
            <person name="Xu W."/>
            <person name="Pan J."/>
            <person name="Luo Z.H."/>
            <person name="Li M."/>
        </authorList>
    </citation>
    <scope>NUCLEOTIDE SEQUENCE [LARGE SCALE GENOMIC DNA]</scope>
    <source>
        <strain evidence="14">SpSt-788</strain>
    </source>
</reference>
<dbReference type="HAMAP" id="MF_00165">
    <property type="entry name" value="Thymidylate_kinase"/>
    <property type="match status" value="1"/>
</dbReference>
<evidence type="ECO:0000256" key="3">
    <source>
        <dbReference type="ARBA" id="ARBA00017144"/>
    </source>
</evidence>
<dbReference type="CDD" id="cd01672">
    <property type="entry name" value="TMPK"/>
    <property type="match status" value="1"/>
</dbReference>
<evidence type="ECO:0000256" key="4">
    <source>
        <dbReference type="ARBA" id="ARBA00022679"/>
    </source>
</evidence>
<dbReference type="EMBL" id="DTHO01000060">
    <property type="protein sequence ID" value="HGG99881.1"/>
    <property type="molecule type" value="Genomic_DNA"/>
</dbReference>
<name>A0A7C4AJV5_9BACT</name>
<evidence type="ECO:0000256" key="12">
    <source>
        <dbReference type="HAMAP-Rule" id="MF_00165"/>
    </source>
</evidence>
<dbReference type="InterPro" id="IPR018094">
    <property type="entry name" value="Thymidylate_kinase"/>
</dbReference>
<organism evidence="14">
    <name type="scientific">Thermodesulfovibrio aggregans</name>
    <dbReference type="NCBI Taxonomy" id="86166"/>
    <lineage>
        <taxon>Bacteria</taxon>
        <taxon>Pseudomonadati</taxon>
        <taxon>Nitrospirota</taxon>
        <taxon>Thermodesulfovibrionia</taxon>
        <taxon>Thermodesulfovibrionales</taxon>
        <taxon>Thermodesulfovibrionaceae</taxon>
        <taxon>Thermodesulfovibrio</taxon>
    </lineage>
</organism>
<dbReference type="GO" id="GO:0004798">
    <property type="term" value="F:dTMP kinase activity"/>
    <property type="evidence" value="ECO:0007669"/>
    <property type="project" value="UniProtKB-UniRule"/>
</dbReference>
<evidence type="ECO:0000256" key="5">
    <source>
        <dbReference type="ARBA" id="ARBA00022727"/>
    </source>
</evidence>
<dbReference type="GO" id="GO:0006235">
    <property type="term" value="P:dTTP biosynthetic process"/>
    <property type="evidence" value="ECO:0007669"/>
    <property type="project" value="UniProtKB-UniRule"/>
</dbReference>
<evidence type="ECO:0000256" key="7">
    <source>
        <dbReference type="ARBA" id="ARBA00022777"/>
    </source>
</evidence>
<evidence type="ECO:0000256" key="11">
    <source>
        <dbReference type="ARBA" id="ARBA00057735"/>
    </source>
</evidence>
<comment type="catalytic activity">
    <reaction evidence="10 12">
        <text>dTMP + ATP = dTDP + ADP</text>
        <dbReference type="Rhea" id="RHEA:13517"/>
        <dbReference type="ChEBI" id="CHEBI:30616"/>
        <dbReference type="ChEBI" id="CHEBI:58369"/>
        <dbReference type="ChEBI" id="CHEBI:63528"/>
        <dbReference type="ChEBI" id="CHEBI:456216"/>
        <dbReference type="EC" id="2.7.4.9"/>
    </reaction>
</comment>
<dbReference type="FunFam" id="3.40.50.300:FF:000225">
    <property type="entry name" value="Thymidylate kinase"/>
    <property type="match status" value="1"/>
</dbReference>
<evidence type="ECO:0000256" key="8">
    <source>
        <dbReference type="ARBA" id="ARBA00022840"/>
    </source>
</evidence>
<dbReference type="Gene3D" id="3.40.50.300">
    <property type="entry name" value="P-loop containing nucleotide triphosphate hydrolases"/>
    <property type="match status" value="1"/>
</dbReference>
<dbReference type="Pfam" id="PF02223">
    <property type="entry name" value="Thymidylate_kin"/>
    <property type="match status" value="1"/>
</dbReference>
<dbReference type="InterPro" id="IPR027417">
    <property type="entry name" value="P-loop_NTPase"/>
</dbReference>
<dbReference type="AlphaFoldDB" id="A0A7C4AJV5"/>
<evidence type="ECO:0000256" key="1">
    <source>
        <dbReference type="ARBA" id="ARBA00009776"/>
    </source>
</evidence>
<gene>
    <name evidence="12" type="primary">tmk</name>
    <name evidence="14" type="ORF">ENV75_05480</name>
</gene>
<dbReference type="GO" id="GO:0005524">
    <property type="term" value="F:ATP binding"/>
    <property type="evidence" value="ECO:0007669"/>
    <property type="project" value="UniProtKB-UniRule"/>
</dbReference>
<evidence type="ECO:0000256" key="9">
    <source>
        <dbReference type="ARBA" id="ARBA00029962"/>
    </source>
</evidence>
<comment type="similarity">
    <text evidence="1 12">Belongs to the thymidylate kinase family.</text>
</comment>
<keyword evidence="4 12" id="KW-0808">Transferase</keyword>
<dbReference type="SUPFAM" id="SSF52540">
    <property type="entry name" value="P-loop containing nucleoside triphosphate hydrolases"/>
    <property type="match status" value="1"/>
</dbReference>
<keyword evidence="6 12" id="KW-0547">Nucleotide-binding</keyword>
<proteinExistence type="inferred from homology"/>
<keyword evidence="7 12" id="KW-0418">Kinase</keyword>
<dbReference type="GO" id="GO:0006227">
    <property type="term" value="P:dUDP biosynthetic process"/>
    <property type="evidence" value="ECO:0007669"/>
    <property type="project" value="TreeGrafter"/>
</dbReference>
<feature type="domain" description="Thymidylate kinase-like" evidence="13">
    <location>
        <begin position="9"/>
        <end position="197"/>
    </location>
</feature>